<evidence type="ECO:0000313" key="2">
    <source>
        <dbReference type="Proteomes" id="UP001152622"/>
    </source>
</evidence>
<dbReference type="PANTHER" id="PTHR31594:SF11">
    <property type="entry name" value="NEOVERRUCOTOXIN SUBUNIT ALPHA-LIKE ISOFORM X1-RELATED"/>
    <property type="match status" value="1"/>
</dbReference>
<keyword evidence="2" id="KW-1185">Reference proteome</keyword>
<dbReference type="Proteomes" id="UP001152622">
    <property type="component" value="Chromosome 4"/>
</dbReference>
<name>A0A9Q1FMZ0_SYNKA</name>
<dbReference type="AlphaFoldDB" id="A0A9Q1FMZ0"/>
<sequence length="157" mass="17838">MHVMVKSLKLRSVVQEKWVLTDKEKKMMEKFCCTFYGDYTLEQNPTSYEEAVLLYKQLPKLLGEDKRKAVPVRVWLYPLKNLNPIAAQLSRPASRAAVSAVYRRCDLTVPITTETPRPLKPATVLSYALERIPQSCGIEARTGSPWRALVSQGNVVK</sequence>
<evidence type="ECO:0000313" key="1">
    <source>
        <dbReference type="EMBL" id="KAJ8362887.1"/>
    </source>
</evidence>
<accession>A0A9Q1FMZ0</accession>
<protein>
    <submittedName>
        <fullName evidence="1">Uncharacterized protein</fullName>
    </submittedName>
</protein>
<gene>
    <name evidence="1" type="ORF">SKAU_G00117180</name>
</gene>
<proteinExistence type="predicted"/>
<comment type="caution">
    <text evidence="1">The sequence shown here is derived from an EMBL/GenBank/DDBJ whole genome shotgun (WGS) entry which is preliminary data.</text>
</comment>
<reference evidence="1" key="1">
    <citation type="journal article" date="2023" name="Science">
        <title>Genome structures resolve the early diversification of teleost fishes.</title>
        <authorList>
            <person name="Parey E."/>
            <person name="Louis A."/>
            <person name="Montfort J."/>
            <person name="Bouchez O."/>
            <person name="Roques C."/>
            <person name="Iampietro C."/>
            <person name="Lluch J."/>
            <person name="Castinel A."/>
            <person name="Donnadieu C."/>
            <person name="Desvignes T."/>
            <person name="Floi Bucao C."/>
            <person name="Jouanno E."/>
            <person name="Wen M."/>
            <person name="Mejri S."/>
            <person name="Dirks R."/>
            <person name="Jansen H."/>
            <person name="Henkel C."/>
            <person name="Chen W.J."/>
            <person name="Zahm M."/>
            <person name="Cabau C."/>
            <person name="Klopp C."/>
            <person name="Thompson A.W."/>
            <person name="Robinson-Rechavi M."/>
            <person name="Braasch I."/>
            <person name="Lecointre G."/>
            <person name="Bobe J."/>
            <person name="Postlethwait J.H."/>
            <person name="Berthelot C."/>
            <person name="Roest Crollius H."/>
            <person name="Guiguen Y."/>
        </authorList>
    </citation>
    <scope>NUCLEOTIDE SEQUENCE</scope>
    <source>
        <strain evidence="1">WJC10195</strain>
    </source>
</reference>
<dbReference type="EMBL" id="JAINUF010000004">
    <property type="protein sequence ID" value="KAJ8362887.1"/>
    <property type="molecule type" value="Genomic_DNA"/>
</dbReference>
<dbReference type="InterPro" id="IPR052090">
    <property type="entry name" value="Cytolytic_pore-forming_toxin"/>
</dbReference>
<dbReference type="PANTHER" id="PTHR31594">
    <property type="entry name" value="AIG1-TYPE G DOMAIN-CONTAINING PROTEIN"/>
    <property type="match status" value="1"/>
</dbReference>
<dbReference type="OrthoDB" id="8954335at2759"/>
<organism evidence="1 2">
    <name type="scientific">Synaphobranchus kaupii</name>
    <name type="common">Kaup's arrowtooth eel</name>
    <dbReference type="NCBI Taxonomy" id="118154"/>
    <lineage>
        <taxon>Eukaryota</taxon>
        <taxon>Metazoa</taxon>
        <taxon>Chordata</taxon>
        <taxon>Craniata</taxon>
        <taxon>Vertebrata</taxon>
        <taxon>Euteleostomi</taxon>
        <taxon>Actinopterygii</taxon>
        <taxon>Neopterygii</taxon>
        <taxon>Teleostei</taxon>
        <taxon>Anguilliformes</taxon>
        <taxon>Synaphobranchidae</taxon>
        <taxon>Synaphobranchus</taxon>
    </lineage>
</organism>